<sequence length="88" mass="8800">MGRGAGCRAAWRAGGRADSPVRWAAGELPIVGRQLGARGEASIGVAVWCLEASGGPLGGRVGPRPPPLSLPSSLAGVGSLRGRLQMTA</sequence>
<evidence type="ECO:0000313" key="1">
    <source>
        <dbReference type="EMBL" id="KAJ1159104.1"/>
    </source>
</evidence>
<comment type="caution">
    <text evidence="1">The sequence shown here is derived from an EMBL/GenBank/DDBJ whole genome shotgun (WGS) entry which is preliminary data.</text>
</comment>
<dbReference type="Proteomes" id="UP001066276">
    <property type="component" value="Chromosome 5"/>
</dbReference>
<accession>A0AAV7S294</accession>
<dbReference type="AlphaFoldDB" id="A0AAV7S294"/>
<proteinExistence type="predicted"/>
<organism evidence="1 2">
    <name type="scientific">Pleurodeles waltl</name>
    <name type="common">Iberian ribbed newt</name>
    <dbReference type="NCBI Taxonomy" id="8319"/>
    <lineage>
        <taxon>Eukaryota</taxon>
        <taxon>Metazoa</taxon>
        <taxon>Chordata</taxon>
        <taxon>Craniata</taxon>
        <taxon>Vertebrata</taxon>
        <taxon>Euteleostomi</taxon>
        <taxon>Amphibia</taxon>
        <taxon>Batrachia</taxon>
        <taxon>Caudata</taxon>
        <taxon>Salamandroidea</taxon>
        <taxon>Salamandridae</taxon>
        <taxon>Pleurodelinae</taxon>
        <taxon>Pleurodeles</taxon>
    </lineage>
</organism>
<reference evidence="1" key="1">
    <citation type="journal article" date="2022" name="bioRxiv">
        <title>Sequencing and chromosome-scale assembly of the giantPleurodeles waltlgenome.</title>
        <authorList>
            <person name="Brown T."/>
            <person name="Elewa A."/>
            <person name="Iarovenko S."/>
            <person name="Subramanian E."/>
            <person name="Araus A.J."/>
            <person name="Petzold A."/>
            <person name="Susuki M."/>
            <person name="Suzuki K.-i.T."/>
            <person name="Hayashi T."/>
            <person name="Toyoda A."/>
            <person name="Oliveira C."/>
            <person name="Osipova E."/>
            <person name="Leigh N.D."/>
            <person name="Simon A."/>
            <person name="Yun M.H."/>
        </authorList>
    </citation>
    <scope>NUCLEOTIDE SEQUENCE</scope>
    <source>
        <strain evidence="1">20211129_DDA</strain>
        <tissue evidence="1">Liver</tissue>
    </source>
</reference>
<gene>
    <name evidence="1" type="ORF">NDU88_011774</name>
</gene>
<keyword evidence="2" id="KW-1185">Reference proteome</keyword>
<protein>
    <submittedName>
        <fullName evidence="1">Uncharacterized protein</fullName>
    </submittedName>
</protein>
<dbReference type="EMBL" id="JANPWB010000009">
    <property type="protein sequence ID" value="KAJ1159104.1"/>
    <property type="molecule type" value="Genomic_DNA"/>
</dbReference>
<evidence type="ECO:0000313" key="2">
    <source>
        <dbReference type="Proteomes" id="UP001066276"/>
    </source>
</evidence>
<name>A0AAV7S294_PLEWA</name>